<comment type="caution">
    <text evidence="1">The sequence shown here is derived from an EMBL/GenBank/DDBJ whole genome shotgun (WGS) entry which is preliminary data.</text>
</comment>
<protein>
    <submittedName>
        <fullName evidence="1">DUF721 domain-containing protein</fullName>
    </submittedName>
</protein>
<dbReference type="Pfam" id="PF05258">
    <property type="entry name" value="DciA"/>
    <property type="match status" value="1"/>
</dbReference>
<accession>A0A538UDK1</accession>
<proteinExistence type="predicted"/>
<sequence length="114" mass="12626">MSGDAAAVARRGGLNVQSISGVLPTLLRELGLESGIMGWRAVREWPDAVGPQVARRARAVSFQDGTLVVEVEGSAWLQELSMLKRELVRQLNRHLGARHVHDIRFLYTRGGIQR</sequence>
<dbReference type="PANTHER" id="PTHR36456">
    <property type="entry name" value="UPF0232 PROTEIN SCO3875"/>
    <property type="match status" value="1"/>
</dbReference>
<dbReference type="PANTHER" id="PTHR36456:SF1">
    <property type="entry name" value="UPF0232 PROTEIN SCO3875"/>
    <property type="match status" value="1"/>
</dbReference>
<dbReference type="EMBL" id="VBPB01000024">
    <property type="protein sequence ID" value="TMQ73981.1"/>
    <property type="molecule type" value="Genomic_DNA"/>
</dbReference>
<dbReference type="InterPro" id="IPR007922">
    <property type="entry name" value="DciA-like"/>
</dbReference>
<reference evidence="1 2" key="1">
    <citation type="journal article" date="2019" name="Nat. Microbiol.">
        <title>Mediterranean grassland soil C-N compound turnover is dependent on rainfall and depth, and is mediated by genomically divergent microorganisms.</title>
        <authorList>
            <person name="Diamond S."/>
            <person name="Andeer P.F."/>
            <person name="Li Z."/>
            <person name="Crits-Christoph A."/>
            <person name="Burstein D."/>
            <person name="Anantharaman K."/>
            <person name="Lane K.R."/>
            <person name="Thomas B.C."/>
            <person name="Pan C."/>
            <person name="Northen T.R."/>
            <person name="Banfield J.F."/>
        </authorList>
    </citation>
    <scope>NUCLEOTIDE SEQUENCE [LARGE SCALE GENOMIC DNA]</scope>
    <source>
        <strain evidence="1">WS_11</strain>
    </source>
</reference>
<dbReference type="AlphaFoldDB" id="A0A538UDK1"/>
<organism evidence="1 2">
    <name type="scientific">Eiseniibacteriota bacterium</name>
    <dbReference type="NCBI Taxonomy" id="2212470"/>
    <lineage>
        <taxon>Bacteria</taxon>
        <taxon>Candidatus Eiseniibacteriota</taxon>
    </lineage>
</organism>
<evidence type="ECO:0000313" key="2">
    <source>
        <dbReference type="Proteomes" id="UP000319771"/>
    </source>
</evidence>
<gene>
    <name evidence="1" type="ORF">E6K81_01865</name>
</gene>
<dbReference type="Proteomes" id="UP000319771">
    <property type="component" value="Unassembled WGS sequence"/>
</dbReference>
<evidence type="ECO:0000313" key="1">
    <source>
        <dbReference type="EMBL" id="TMQ73981.1"/>
    </source>
</evidence>
<name>A0A538UDK1_UNCEI</name>